<dbReference type="InterPro" id="IPR037066">
    <property type="entry name" value="Plug_dom_sf"/>
</dbReference>
<dbReference type="Proteomes" id="UP000199214">
    <property type="component" value="Unassembled WGS sequence"/>
</dbReference>
<dbReference type="AlphaFoldDB" id="A0A1H7M5M6"/>
<keyword evidence="5" id="KW-0675">Receptor</keyword>
<accession>A0A1H7M5M6</accession>
<evidence type="ECO:0000256" key="4">
    <source>
        <dbReference type="SAM" id="MobiDB-lite"/>
    </source>
</evidence>
<evidence type="ECO:0000256" key="1">
    <source>
        <dbReference type="ARBA" id="ARBA00004442"/>
    </source>
</evidence>
<evidence type="ECO:0000313" key="5">
    <source>
        <dbReference type="EMBL" id="SEL06590.1"/>
    </source>
</evidence>
<dbReference type="PANTHER" id="PTHR47234:SF3">
    <property type="entry name" value="SECRETIN_TONB SHORT N-TERMINAL DOMAIN-CONTAINING PROTEIN"/>
    <property type="match status" value="1"/>
</dbReference>
<reference evidence="6" key="1">
    <citation type="submission" date="2016-10" db="EMBL/GenBank/DDBJ databases">
        <authorList>
            <person name="Varghese N."/>
            <person name="Submissions S."/>
        </authorList>
    </citation>
    <scope>NUCLEOTIDE SEQUENCE [LARGE SCALE GENOMIC DNA]</scope>
    <source>
        <strain evidence="6">JS21-1</strain>
    </source>
</reference>
<feature type="region of interest" description="Disordered" evidence="4">
    <location>
        <begin position="47"/>
        <end position="73"/>
    </location>
</feature>
<keyword evidence="3" id="KW-0998">Cell outer membrane</keyword>
<proteinExistence type="predicted"/>
<keyword evidence="6" id="KW-1185">Reference proteome</keyword>
<evidence type="ECO:0000256" key="3">
    <source>
        <dbReference type="ARBA" id="ARBA00023237"/>
    </source>
</evidence>
<evidence type="ECO:0000313" key="6">
    <source>
        <dbReference type="Proteomes" id="UP000199214"/>
    </source>
</evidence>
<dbReference type="Gene3D" id="2.170.130.10">
    <property type="entry name" value="TonB-dependent receptor, plug domain"/>
    <property type="match status" value="1"/>
</dbReference>
<comment type="subcellular location">
    <subcellularLocation>
        <location evidence="1">Cell outer membrane</location>
    </subcellularLocation>
</comment>
<gene>
    <name evidence="5" type="ORF">SAMN05216382_1392</name>
</gene>
<evidence type="ECO:0000256" key="2">
    <source>
        <dbReference type="ARBA" id="ARBA00023136"/>
    </source>
</evidence>
<dbReference type="EMBL" id="FNZZ01000002">
    <property type="protein sequence ID" value="SEL06590.1"/>
    <property type="molecule type" value="Genomic_DNA"/>
</dbReference>
<name>A0A1H7M5M6_9SPHN</name>
<dbReference type="SUPFAM" id="SSF56935">
    <property type="entry name" value="Porins"/>
    <property type="match status" value="1"/>
</dbReference>
<dbReference type="STRING" id="1855283.SAMN05216382_1392"/>
<keyword evidence="2" id="KW-0472">Membrane</keyword>
<organism evidence="5 6">
    <name type="scientific">Sphingomonas palmae</name>
    <dbReference type="NCBI Taxonomy" id="1855283"/>
    <lineage>
        <taxon>Bacteria</taxon>
        <taxon>Pseudomonadati</taxon>
        <taxon>Pseudomonadota</taxon>
        <taxon>Alphaproteobacteria</taxon>
        <taxon>Sphingomonadales</taxon>
        <taxon>Sphingomonadaceae</taxon>
        <taxon>Sphingomonas</taxon>
    </lineage>
</organism>
<dbReference type="InterPro" id="IPR036942">
    <property type="entry name" value="Beta-barrel_TonB_sf"/>
</dbReference>
<dbReference type="Gene3D" id="2.40.170.20">
    <property type="entry name" value="TonB-dependent receptor, beta-barrel domain"/>
    <property type="match status" value="1"/>
</dbReference>
<protein>
    <submittedName>
        <fullName evidence="5">TonB-dependent Receptor Plug Domain</fullName>
    </submittedName>
</protein>
<sequence>MKREVGLMAALLTGSWTSEASAGTGHVDVASPRSSVLAAASQKQAIEKSKVPTEKGAQVNATAQPVRAAPSTQDDLVVTGHRQRGSVVGNIRPERTFRSADIRAFGVDNVEALLGAVASQTASNRGRGDDAPVTLLNGRRVANFSEIARIPAEAIERMEILPEEVALKYGYRADQKVVNIVTLERYRSLIARAALSVPTRGDRSEGQADADFLIIRGDSRVGLGATYGRSSRLLERDRGVRQAPGMSDAGRFRTLLPSTERLSLNGVVGSQMTKDVSATVNGRYEENRSTSLLGLSGSTPLKRKDDRSTFHLGTTVNGAVGAWRWNVLANYDRAANDTLTLPALPSGEHQETRSTDTAGTADLVLSGPVTSLAAGPLFASVRAGVRLRDYEAHSHTGSSATSTALDRNEAGLQLNLDAPLLGTAAQSSPIGRLGANANVAVSALSDTSAVWTFGTGLNWSPIRAIGIIVSATSEQGAATLEQLGAPALFTPNVRTFDIGRGEVVDITQVTGGNPLLRNDERHVLRIGTIVRPLSRTDLTFSFDYVDAHIDRPISEFPVVTPALEAAFPDRFTRAPDGRLQRIDARPVNFASSQQRQLRSGINLTKPLGKTPPGMEDGMIRIPADQTAQMTRNPNGTFTFTPQPGSAFARNLSTASSRLFISLYHNWTLKDVALLRPGLPALDLLDGGQLDLAGRRRHEIELQAGAYKHGLGARLSAKWQSATQIGGATSQADRLSVADLTTVDLNLFANLTDGIGGIQLPRWLRGTRLSLDVKNFLDTHPVVRDRSGDTPLSYQSAYLDPLGRSVTFSLRRSL</sequence>
<dbReference type="PANTHER" id="PTHR47234">
    <property type="match status" value="1"/>
</dbReference>
<dbReference type="GO" id="GO:0009279">
    <property type="term" value="C:cell outer membrane"/>
    <property type="evidence" value="ECO:0007669"/>
    <property type="project" value="UniProtKB-SubCell"/>
</dbReference>